<keyword evidence="8" id="KW-0106">Calcium</keyword>
<keyword evidence="11" id="KW-0325">Glycoprotein</keyword>
<dbReference type="Pfam" id="PF00008">
    <property type="entry name" value="EGF"/>
    <property type="match status" value="1"/>
</dbReference>
<dbReference type="InterPro" id="IPR018114">
    <property type="entry name" value="TRYPSIN_HIS"/>
</dbReference>
<dbReference type="PRINTS" id="PR00001">
    <property type="entry name" value="GLABLOOD"/>
</dbReference>
<keyword evidence="6" id="KW-0677">Repeat</keyword>
<dbReference type="GO" id="GO:0005615">
    <property type="term" value="C:extracellular space"/>
    <property type="evidence" value="ECO:0007669"/>
    <property type="project" value="TreeGrafter"/>
</dbReference>
<dbReference type="PROSITE" id="PS50998">
    <property type="entry name" value="GLA_2"/>
    <property type="match status" value="1"/>
</dbReference>
<dbReference type="InterPro" id="IPR001254">
    <property type="entry name" value="Trypsin_dom"/>
</dbReference>
<evidence type="ECO:0000256" key="11">
    <source>
        <dbReference type="ARBA" id="ARBA00023180"/>
    </source>
</evidence>
<evidence type="ECO:0000256" key="1">
    <source>
        <dbReference type="ARBA" id="ARBA00004613"/>
    </source>
</evidence>
<dbReference type="CDD" id="cd00054">
    <property type="entry name" value="EGF_CA"/>
    <property type="match status" value="1"/>
</dbReference>
<evidence type="ECO:0000256" key="14">
    <source>
        <dbReference type="RuleBase" id="RU363034"/>
    </source>
</evidence>
<evidence type="ECO:0000256" key="13">
    <source>
        <dbReference type="PROSITE-ProRule" id="PRU00076"/>
    </source>
</evidence>
<dbReference type="InterPro" id="IPR050442">
    <property type="entry name" value="Peptidase_S1_coag_factors"/>
</dbReference>
<organism evidence="19 20">
    <name type="scientific">Paramormyrops kingsleyae</name>
    <dbReference type="NCBI Taxonomy" id="1676925"/>
    <lineage>
        <taxon>Eukaryota</taxon>
        <taxon>Metazoa</taxon>
        <taxon>Chordata</taxon>
        <taxon>Craniata</taxon>
        <taxon>Vertebrata</taxon>
        <taxon>Euteleostomi</taxon>
        <taxon>Actinopterygii</taxon>
        <taxon>Neopterygii</taxon>
        <taxon>Teleostei</taxon>
        <taxon>Osteoglossocephala</taxon>
        <taxon>Osteoglossomorpha</taxon>
        <taxon>Osteoglossiformes</taxon>
        <taxon>Mormyridae</taxon>
        <taxon>Paramormyrops</taxon>
    </lineage>
</organism>
<proteinExistence type="predicted"/>
<dbReference type="InterPro" id="IPR017857">
    <property type="entry name" value="Coagulation_fac-like_Gla_dom"/>
</dbReference>
<dbReference type="InterPro" id="IPR043504">
    <property type="entry name" value="Peptidase_S1_PA_chymotrypsin"/>
</dbReference>
<evidence type="ECO:0000256" key="15">
    <source>
        <dbReference type="SAM" id="SignalP"/>
    </source>
</evidence>
<dbReference type="FunFam" id="2.10.25.10:FF:000513">
    <property type="entry name" value="Coagulation factor VII"/>
    <property type="match status" value="1"/>
</dbReference>
<dbReference type="PANTHER" id="PTHR24278">
    <property type="entry name" value="COAGULATION FACTOR"/>
    <property type="match status" value="1"/>
</dbReference>
<keyword evidence="5 15" id="KW-0732">Signal</keyword>
<keyword evidence="4 14" id="KW-0645">Protease</keyword>
<dbReference type="PANTHER" id="PTHR24278:SF26">
    <property type="entry name" value="COAGULATION FACTOR VII"/>
    <property type="match status" value="1"/>
</dbReference>
<dbReference type="PIRSF" id="PIRSF001143">
    <property type="entry name" value="Factor_X"/>
    <property type="match status" value="1"/>
</dbReference>
<feature type="signal peptide" evidence="15">
    <location>
        <begin position="1"/>
        <end position="17"/>
    </location>
</feature>
<evidence type="ECO:0000256" key="2">
    <source>
        <dbReference type="ARBA" id="ARBA00022525"/>
    </source>
</evidence>
<dbReference type="STRING" id="1676925.ENSPKIP00000027864"/>
<feature type="active site" description="Charge relay system" evidence="12">
    <location>
        <position position="284"/>
    </location>
</feature>
<feature type="active site" description="Charge relay system" evidence="12">
    <location>
        <position position="236"/>
    </location>
</feature>
<evidence type="ECO:0000313" key="19">
    <source>
        <dbReference type="Ensembl" id="ENSPKIP00000027864.1"/>
    </source>
</evidence>
<dbReference type="PROSITE" id="PS50026">
    <property type="entry name" value="EGF_3"/>
    <property type="match status" value="1"/>
</dbReference>
<dbReference type="FunFam" id="4.10.740.10:FF:000001">
    <property type="entry name" value="vitamin K-dependent protein S"/>
    <property type="match status" value="1"/>
</dbReference>
<keyword evidence="7 14" id="KW-0378">Hydrolase</keyword>
<dbReference type="Gene3D" id="4.10.740.10">
    <property type="entry name" value="Coagulation Factor IX"/>
    <property type="match status" value="1"/>
</dbReference>
<dbReference type="Pfam" id="PF00089">
    <property type="entry name" value="Trypsin"/>
    <property type="match status" value="1"/>
</dbReference>
<dbReference type="Proteomes" id="UP000261540">
    <property type="component" value="Unplaced"/>
</dbReference>
<dbReference type="SUPFAM" id="SSF57630">
    <property type="entry name" value="GLA-domain"/>
    <property type="match status" value="1"/>
</dbReference>
<evidence type="ECO:0000313" key="20">
    <source>
        <dbReference type="Proteomes" id="UP000261540"/>
    </source>
</evidence>
<dbReference type="RefSeq" id="XP_023690752.1">
    <property type="nucleotide sequence ID" value="XM_023834984.2"/>
</dbReference>
<dbReference type="Gene3D" id="2.40.10.10">
    <property type="entry name" value="Trypsin-like serine proteases"/>
    <property type="match status" value="2"/>
</dbReference>
<keyword evidence="10 13" id="KW-1015">Disulfide bond</keyword>
<dbReference type="GO" id="GO:0004252">
    <property type="term" value="F:serine-type endopeptidase activity"/>
    <property type="evidence" value="ECO:0007669"/>
    <property type="project" value="InterPro"/>
</dbReference>
<dbReference type="PROSITE" id="PS50240">
    <property type="entry name" value="TRYPSIN_DOM"/>
    <property type="match status" value="1"/>
</dbReference>
<dbReference type="SMART" id="SM00069">
    <property type="entry name" value="GLA"/>
    <property type="match status" value="1"/>
</dbReference>
<dbReference type="AlphaFoldDB" id="A0A3B3SAU4"/>
<dbReference type="PRINTS" id="PR00722">
    <property type="entry name" value="CHYMOTRYPSIN"/>
</dbReference>
<keyword evidence="2" id="KW-0964">Secreted</keyword>
<dbReference type="FunFam" id="2.40.10.10:FF:000013">
    <property type="entry name" value="Coagulation factor X"/>
    <property type="match status" value="1"/>
</dbReference>
<dbReference type="Pfam" id="PF14670">
    <property type="entry name" value="FXa_inhibition"/>
    <property type="match status" value="1"/>
</dbReference>
<reference evidence="19" key="1">
    <citation type="submission" date="2025-08" db="UniProtKB">
        <authorList>
            <consortium name="Ensembl"/>
        </authorList>
    </citation>
    <scope>IDENTIFICATION</scope>
</reference>
<comment type="subcellular location">
    <subcellularLocation>
        <location evidence="1">Secreted</location>
    </subcellularLocation>
</comment>
<dbReference type="Pfam" id="PF00594">
    <property type="entry name" value="Gla"/>
    <property type="match status" value="1"/>
</dbReference>
<evidence type="ECO:0000256" key="3">
    <source>
        <dbReference type="ARBA" id="ARBA00022536"/>
    </source>
</evidence>
<protein>
    <submittedName>
        <fullName evidence="19">Coagulation factor VII</fullName>
    </submittedName>
</protein>
<keyword evidence="20" id="KW-1185">Reference proteome</keyword>
<evidence type="ECO:0000256" key="6">
    <source>
        <dbReference type="ARBA" id="ARBA00022737"/>
    </source>
</evidence>
<dbReference type="PROSITE" id="PS01186">
    <property type="entry name" value="EGF_2"/>
    <property type="match status" value="1"/>
</dbReference>
<dbReference type="SMART" id="SM00181">
    <property type="entry name" value="EGF"/>
    <property type="match status" value="2"/>
</dbReference>
<dbReference type="GO" id="GO:0005509">
    <property type="term" value="F:calcium ion binding"/>
    <property type="evidence" value="ECO:0007669"/>
    <property type="project" value="InterPro"/>
</dbReference>
<dbReference type="InterPro" id="IPR035972">
    <property type="entry name" value="GLA-like_dom_SF"/>
</dbReference>
<reference evidence="19" key="2">
    <citation type="submission" date="2025-09" db="UniProtKB">
        <authorList>
            <consortium name="Ensembl"/>
        </authorList>
    </citation>
    <scope>IDENTIFICATION</scope>
</reference>
<dbReference type="InterPro" id="IPR000742">
    <property type="entry name" value="EGF"/>
</dbReference>
<dbReference type="GO" id="GO:0006508">
    <property type="term" value="P:proteolysis"/>
    <property type="evidence" value="ECO:0007669"/>
    <property type="project" value="UniProtKB-KW"/>
</dbReference>
<dbReference type="PROSITE" id="PS00022">
    <property type="entry name" value="EGF_1"/>
    <property type="match status" value="1"/>
</dbReference>
<dbReference type="SUPFAM" id="SSF50494">
    <property type="entry name" value="Trypsin-like serine proteases"/>
    <property type="match status" value="1"/>
</dbReference>
<evidence type="ECO:0000256" key="9">
    <source>
        <dbReference type="ARBA" id="ARBA00023145"/>
    </source>
</evidence>
<dbReference type="CDD" id="cd00190">
    <property type="entry name" value="Tryp_SPc"/>
    <property type="match status" value="1"/>
</dbReference>
<dbReference type="PROSITE" id="PS00134">
    <property type="entry name" value="TRYPSIN_HIS"/>
    <property type="match status" value="1"/>
</dbReference>
<evidence type="ECO:0000256" key="7">
    <source>
        <dbReference type="ARBA" id="ARBA00022801"/>
    </source>
</evidence>
<dbReference type="KEGG" id="pki:111855725"/>
<evidence type="ECO:0000259" key="17">
    <source>
        <dbReference type="PROSITE" id="PS50240"/>
    </source>
</evidence>
<dbReference type="PROSITE" id="PS00135">
    <property type="entry name" value="TRYPSIN_SER"/>
    <property type="match status" value="1"/>
</dbReference>
<feature type="domain" description="Gla" evidence="18">
    <location>
        <begin position="37"/>
        <end position="83"/>
    </location>
</feature>
<evidence type="ECO:0000259" key="18">
    <source>
        <dbReference type="PROSITE" id="PS50998"/>
    </source>
</evidence>
<dbReference type="Gene3D" id="2.10.25.10">
    <property type="entry name" value="Laminin"/>
    <property type="match status" value="2"/>
</dbReference>
<feature type="domain" description="Peptidase S1" evidence="17">
    <location>
        <begin position="196"/>
        <end position="429"/>
    </location>
</feature>
<dbReference type="GeneID" id="111855725"/>
<dbReference type="GeneTree" id="ENSGT00940000154474"/>
<keyword evidence="3 13" id="KW-0245">EGF-like domain</keyword>
<dbReference type="GO" id="GO:0007596">
    <property type="term" value="P:blood coagulation"/>
    <property type="evidence" value="ECO:0007669"/>
    <property type="project" value="InterPro"/>
</dbReference>
<evidence type="ECO:0000256" key="5">
    <source>
        <dbReference type="ARBA" id="ARBA00022729"/>
    </source>
</evidence>
<dbReference type="SUPFAM" id="SSF57196">
    <property type="entry name" value="EGF/Laminin"/>
    <property type="match status" value="2"/>
</dbReference>
<dbReference type="InterPro" id="IPR012224">
    <property type="entry name" value="Pept_S1A_FX"/>
</dbReference>
<evidence type="ECO:0000259" key="16">
    <source>
        <dbReference type="PROSITE" id="PS50026"/>
    </source>
</evidence>
<dbReference type="InterPro" id="IPR000294">
    <property type="entry name" value="GLA_domain"/>
</dbReference>
<dbReference type="FunFam" id="2.10.25.10:FF:000063">
    <property type="entry name" value="Slit guidance ligand 2"/>
    <property type="match status" value="1"/>
</dbReference>
<dbReference type="InterPro" id="IPR001314">
    <property type="entry name" value="Peptidase_S1A"/>
</dbReference>
<name>A0A3B3SAU4_9TELE</name>
<evidence type="ECO:0000256" key="10">
    <source>
        <dbReference type="ARBA" id="ARBA00023157"/>
    </source>
</evidence>
<evidence type="ECO:0000256" key="4">
    <source>
        <dbReference type="ARBA" id="ARBA00022670"/>
    </source>
</evidence>
<evidence type="ECO:0000256" key="8">
    <source>
        <dbReference type="ARBA" id="ARBA00022837"/>
    </source>
</evidence>
<keyword evidence="9" id="KW-0865">Zymogen</keyword>
<dbReference type="InterPro" id="IPR009003">
    <property type="entry name" value="Peptidase_S1_PA"/>
</dbReference>
<dbReference type="OrthoDB" id="10004439at2759"/>
<sequence length="450" mass="50509">MWLQLLCLSLAVCVSRPAAVFLGRHEAHHLLQRFKRANSGWFEELKMGNLERECLEEKCSYEEARETFEHEQATEEFWKTYNVQDHCHSNPCQNNGTCTSQSGSSYTCFCIPPFSGRNCELVFKETPDNCLHRNGGCEHFCQEADGERRCSCADGYALDVDRQHCLSQEKFPCGKVPVLQNDEANGDHHGKSLGRIVGGTVCPRGHCPWQVLLMYADKGFCGGIIYKPDWVLTATHCLENKEAKYLKVVVGEHDLEKTEGSEQVIQVAEIVKHQHYNAKTSDNDIALLRLRAPIVLSPYAVPVCLPRREMAERELWAVTLHTVSGWGRRSEHGPTSQVLRQLQVPRIRTAECVEKSGVKLTINMFCAGYFEGRQDSCKGDSGGPLVTRYLNTSFLLGIVSWGKGCAQPGNYGIYTRVSNYLDWIHLHAAPANRTASPTLASRHTPNHTVV</sequence>
<dbReference type="PROSITE" id="PS00011">
    <property type="entry name" value="GLA_1"/>
    <property type="match status" value="1"/>
</dbReference>
<comment type="caution">
    <text evidence="13">Lacks conserved residue(s) required for the propagation of feature annotation.</text>
</comment>
<accession>A0A3B3SAU4</accession>
<feature type="domain" description="EGF-like" evidence="16">
    <location>
        <begin position="83"/>
        <end position="120"/>
    </location>
</feature>
<feature type="chain" id="PRO_5017183001" evidence="15">
    <location>
        <begin position="18"/>
        <end position="450"/>
    </location>
</feature>
<keyword evidence="14" id="KW-0720">Serine protease</keyword>
<dbReference type="InterPro" id="IPR033116">
    <property type="entry name" value="TRYPSIN_SER"/>
</dbReference>
<dbReference type="Ensembl" id="ENSPKIT00000008636.1">
    <property type="protein sequence ID" value="ENSPKIP00000027864.1"/>
    <property type="gene ID" value="ENSPKIG00000009741.1"/>
</dbReference>
<dbReference type="SMART" id="SM00020">
    <property type="entry name" value="Tryp_SPc"/>
    <property type="match status" value="1"/>
</dbReference>
<feature type="active site" description="Charge relay system" evidence="12">
    <location>
        <position position="381"/>
    </location>
</feature>
<evidence type="ECO:0000256" key="12">
    <source>
        <dbReference type="PIRSR" id="PIRSR001143-1"/>
    </source>
</evidence>
<feature type="disulfide bond" evidence="13">
    <location>
        <begin position="110"/>
        <end position="119"/>
    </location>
</feature>